<feature type="chain" id="PRO_5017331238" description="DUF5642 domain-containing protein" evidence="1">
    <location>
        <begin position="21"/>
        <end position="230"/>
    </location>
</feature>
<accession>A0A3B0G3U9</accession>
<evidence type="ECO:0008006" key="4">
    <source>
        <dbReference type="Google" id="ProtNLM"/>
    </source>
</evidence>
<reference evidence="3" key="2">
    <citation type="submission" date="2018-10" db="EMBL/GenBank/DDBJ databases">
        <authorList>
            <person name="Wang Y."/>
            <person name="Wang J."/>
            <person name="Yang X."/>
            <person name="Wang Z."/>
            <person name="Huang Y."/>
        </authorList>
    </citation>
    <scope>NUCLEOTIDE SEQUENCE [LARGE SCALE GENOMIC DNA]</scope>
    <source>
        <strain evidence="3">J015</strain>
    </source>
</reference>
<reference evidence="2 3" key="1">
    <citation type="submission" date="2018-10" db="EMBL/GenBank/DDBJ databases">
        <title>Genome-guide identification and characterization of bacteria that degrade polycyclic aromatic hydrocarbons and resist hexavalent chromium simultaneously.</title>
        <authorList>
            <person name="Feng H."/>
        </authorList>
    </citation>
    <scope>NUCLEOTIDE SEQUENCE [LARGE SCALE GENOMIC DNA]</scope>
    <source>
        <strain evidence="2 3">J015</strain>
    </source>
</reference>
<evidence type="ECO:0000313" key="3">
    <source>
        <dbReference type="Proteomes" id="UP000273159"/>
    </source>
</evidence>
<feature type="signal peptide" evidence="1">
    <location>
        <begin position="1"/>
        <end position="20"/>
    </location>
</feature>
<keyword evidence="1" id="KW-0732">Signal</keyword>
<proteinExistence type="predicted"/>
<dbReference type="Proteomes" id="UP000273159">
    <property type="component" value="Unassembled WGS sequence"/>
</dbReference>
<dbReference type="RefSeq" id="WP_120691450.1">
    <property type="nucleotide sequence ID" value="NZ_RBNH01000002.1"/>
</dbReference>
<dbReference type="AlphaFoldDB" id="A0A3B0G3U9"/>
<gene>
    <name evidence="2" type="ORF">D7Z96_02705</name>
</gene>
<dbReference type="EMBL" id="RBNH01000002">
    <property type="protein sequence ID" value="RKO26708.1"/>
    <property type="molecule type" value="Genomic_DNA"/>
</dbReference>
<comment type="caution">
    <text evidence="2">The sequence shown here is derived from an EMBL/GenBank/DDBJ whole genome shotgun (WGS) entry which is preliminary data.</text>
</comment>
<evidence type="ECO:0000256" key="1">
    <source>
        <dbReference type="SAM" id="SignalP"/>
    </source>
</evidence>
<name>A0A3B0G3U9_PSEPS</name>
<organism evidence="2 3">
    <name type="scientific">Pseudarthrobacter phenanthrenivorans</name>
    <name type="common">Arthrobacter phenanthrenivorans</name>
    <dbReference type="NCBI Taxonomy" id="361575"/>
    <lineage>
        <taxon>Bacteria</taxon>
        <taxon>Bacillati</taxon>
        <taxon>Actinomycetota</taxon>
        <taxon>Actinomycetes</taxon>
        <taxon>Micrococcales</taxon>
        <taxon>Micrococcaceae</taxon>
        <taxon>Pseudarthrobacter</taxon>
    </lineage>
</organism>
<evidence type="ECO:0000313" key="2">
    <source>
        <dbReference type="EMBL" id="RKO26708.1"/>
    </source>
</evidence>
<protein>
    <recommendedName>
        <fullName evidence="4">DUF5642 domain-containing protein</fullName>
    </recommendedName>
</protein>
<sequence length="230" mass="23065">MPTTAGLAAGARLRWVPALAAAAGAVLLAGCTVDVRDPAASGPVPGTPALATPTITPGYDAEAVAGQDLPFSAGGILAPGVPVGISDGLKDAPGWKTASRNVAGESQYVKTDGCVVAARVHANQGALAQGDDRESTVALFQYLDPTIQPGYLKAGTLRWGGDESAPARAVEVLVLDQVQGPGGRATTIHARVFATAESSVYVSASCPDAASLAAARDDVARYLPVLPPSA</sequence>